<dbReference type="InterPro" id="IPR003356">
    <property type="entry name" value="DNA_methylase_A-5"/>
</dbReference>
<evidence type="ECO:0000256" key="5">
    <source>
        <dbReference type="ARBA" id="ARBA00022691"/>
    </source>
</evidence>
<dbReference type="RefSeq" id="WP_072889844.1">
    <property type="nucleotide sequence ID" value="NZ_FRAE01000058.1"/>
</dbReference>
<accession>A0A1M6RL38</accession>
<dbReference type="InterPro" id="IPR038333">
    <property type="entry name" value="T1MK-like_N_sf"/>
</dbReference>
<protein>
    <recommendedName>
        <fullName evidence="2">site-specific DNA-methyltransferase (adenine-specific)</fullName>
        <ecNumber evidence="2">2.1.1.72</ecNumber>
    </recommendedName>
</protein>
<evidence type="ECO:0000256" key="2">
    <source>
        <dbReference type="ARBA" id="ARBA00011900"/>
    </source>
</evidence>
<dbReference type="Gene3D" id="1.20.1260.30">
    <property type="match status" value="1"/>
</dbReference>
<dbReference type="InterPro" id="IPR002052">
    <property type="entry name" value="DNA_methylase_N6_adenine_CS"/>
</dbReference>
<dbReference type="PANTHER" id="PTHR42933:SF3">
    <property type="entry name" value="TYPE I RESTRICTION ENZYME MJAVIII METHYLASE SUBUNIT"/>
    <property type="match status" value="1"/>
</dbReference>
<evidence type="ECO:0000256" key="3">
    <source>
        <dbReference type="ARBA" id="ARBA00022603"/>
    </source>
</evidence>
<keyword evidence="4" id="KW-0808">Transferase</keyword>
<dbReference type="NCBIfam" id="TIGR00497">
    <property type="entry name" value="hsdM"/>
    <property type="match status" value="1"/>
</dbReference>
<dbReference type="GO" id="GO:0003677">
    <property type="term" value="F:DNA binding"/>
    <property type="evidence" value="ECO:0007669"/>
    <property type="project" value="InterPro"/>
</dbReference>
<evidence type="ECO:0000259" key="9">
    <source>
        <dbReference type="Pfam" id="PF02384"/>
    </source>
</evidence>
<evidence type="ECO:0000256" key="4">
    <source>
        <dbReference type="ARBA" id="ARBA00022679"/>
    </source>
</evidence>
<dbReference type="InterPro" id="IPR022749">
    <property type="entry name" value="D12N6_MeTrfase_N"/>
</dbReference>
<evidence type="ECO:0000259" key="10">
    <source>
        <dbReference type="Pfam" id="PF12161"/>
    </source>
</evidence>
<dbReference type="Gene3D" id="3.40.50.150">
    <property type="entry name" value="Vaccinia Virus protein VP39"/>
    <property type="match status" value="1"/>
</dbReference>
<comment type="similarity">
    <text evidence="1">Belongs to the N(4)/N(6)-methyltransferase family.</text>
</comment>
<evidence type="ECO:0000313" key="12">
    <source>
        <dbReference type="Proteomes" id="UP000242497"/>
    </source>
</evidence>
<evidence type="ECO:0000256" key="1">
    <source>
        <dbReference type="ARBA" id="ARBA00006594"/>
    </source>
</evidence>
<dbReference type="GO" id="GO:0009007">
    <property type="term" value="F:site-specific DNA-methyltransferase (adenine-specific) activity"/>
    <property type="evidence" value="ECO:0007669"/>
    <property type="project" value="UniProtKB-EC"/>
</dbReference>
<evidence type="ECO:0000256" key="8">
    <source>
        <dbReference type="SAM" id="Coils"/>
    </source>
</evidence>
<sequence>MSEKITQEQINNVLWQACDTFRGKIDSSIYKDYILVMLFIKYLSDTYKEHYEEYAKRYDGNEERIKRALSRERFVLDEKSTFDYLYDNRNDTEKGIGQLINTALENIEENNKGKLRGVFRNIDFNSEMILGKTKERNTMLKHLLEDFKKLDLRPSNLEGNDVIGDAYEYMISRFASDAGKKGGEFFTPSMVSELISRLVKPKENDRIYDPTCGSGSLLIRTFKKVPNEKAQVYGQERNGQTHSLCRMNMFLHGIDDARIAWGDTISNPLHLEDDKLMKFQVVVANPPFSLDKWAMGFAGESNTDKKFKMEASFDPYRRFEWGVPPSSKGDFAFVQHMLYSLDSQGRMAVVLPHGVLFRGASEGKIRKQIIDMNLLDAVIGLPENLFFGTGIPACILVFKKNRQRKDVLFIDASSEGNYEKGKNQNVLREEDLQKIVETYDNYETIDKYSYVATIEEIEENDYNLNIPRYVDTFEEEEPVDMDAVKENITNIKSELKDVEAQMAKYLEELGL</sequence>
<keyword evidence="12" id="KW-1185">Reference proteome</keyword>
<dbReference type="PRINTS" id="PR00507">
    <property type="entry name" value="N12N6MTFRASE"/>
</dbReference>
<proteinExistence type="inferred from homology"/>
<feature type="coiled-coil region" evidence="8">
    <location>
        <begin position="481"/>
        <end position="508"/>
    </location>
</feature>
<dbReference type="EC" id="2.1.1.72" evidence="2"/>
<organism evidence="11 12">
    <name type="scientific">Tepidibacter formicigenes DSM 15518</name>
    <dbReference type="NCBI Taxonomy" id="1123349"/>
    <lineage>
        <taxon>Bacteria</taxon>
        <taxon>Bacillati</taxon>
        <taxon>Bacillota</taxon>
        <taxon>Clostridia</taxon>
        <taxon>Peptostreptococcales</taxon>
        <taxon>Peptostreptococcaceae</taxon>
        <taxon>Tepidibacter</taxon>
    </lineage>
</organism>
<dbReference type="PANTHER" id="PTHR42933">
    <property type="entry name" value="SLR6095 PROTEIN"/>
    <property type="match status" value="1"/>
</dbReference>
<dbReference type="STRING" id="1123349.SAMN02744037_02138"/>
<dbReference type="EMBL" id="FRAE01000058">
    <property type="protein sequence ID" value="SHK33078.1"/>
    <property type="molecule type" value="Genomic_DNA"/>
</dbReference>
<dbReference type="OrthoDB" id="9814572at2"/>
<dbReference type="GO" id="GO:0032259">
    <property type="term" value="P:methylation"/>
    <property type="evidence" value="ECO:0007669"/>
    <property type="project" value="UniProtKB-KW"/>
</dbReference>
<comment type="catalytic activity">
    <reaction evidence="7">
        <text>a 2'-deoxyadenosine in DNA + S-adenosyl-L-methionine = an N(6)-methyl-2'-deoxyadenosine in DNA + S-adenosyl-L-homocysteine + H(+)</text>
        <dbReference type="Rhea" id="RHEA:15197"/>
        <dbReference type="Rhea" id="RHEA-COMP:12418"/>
        <dbReference type="Rhea" id="RHEA-COMP:12419"/>
        <dbReference type="ChEBI" id="CHEBI:15378"/>
        <dbReference type="ChEBI" id="CHEBI:57856"/>
        <dbReference type="ChEBI" id="CHEBI:59789"/>
        <dbReference type="ChEBI" id="CHEBI:90615"/>
        <dbReference type="ChEBI" id="CHEBI:90616"/>
        <dbReference type="EC" id="2.1.1.72"/>
    </reaction>
</comment>
<dbReference type="Pfam" id="PF02384">
    <property type="entry name" value="N6_Mtase"/>
    <property type="match status" value="1"/>
</dbReference>
<keyword evidence="6" id="KW-0680">Restriction system</keyword>
<keyword evidence="3" id="KW-0489">Methyltransferase</keyword>
<dbReference type="Pfam" id="PF12161">
    <property type="entry name" value="HsdM_N"/>
    <property type="match status" value="1"/>
</dbReference>
<reference evidence="12" key="1">
    <citation type="submission" date="2016-11" db="EMBL/GenBank/DDBJ databases">
        <authorList>
            <person name="Varghese N."/>
            <person name="Submissions S."/>
        </authorList>
    </citation>
    <scope>NUCLEOTIDE SEQUENCE [LARGE SCALE GENOMIC DNA]</scope>
    <source>
        <strain evidence="12">DSM 15518</strain>
    </source>
</reference>
<dbReference type="GO" id="GO:0009307">
    <property type="term" value="P:DNA restriction-modification system"/>
    <property type="evidence" value="ECO:0007669"/>
    <property type="project" value="UniProtKB-KW"/>
</dbReference>
<keyword evidence="8" id="KW-0175">Coiled coil</keyword>
<evidence type="ECO:0000313" key="11">
    <source>
        <dbReference type="EMBL" id="SHK33078.1"/>
    </source>
</evidence>
<dbReference type="GO" id="GO:0008170">
    <property type="term" value="F:N-methyltransferase activity"/>
    <property type="evidence" value="ECO:0007669"/>
    <property type="project" value="InterPro"/>
</dbReference>
<dbReference type="SUPFAM" id="SSF53335">
    <property type="entry name" value="S-adenosyl-L-methionine-dependent methyltransferases"/>
    <property type="match status" value="1"/>
</dbReference>
<dbReference type="InterPro" id="IPR004546">
    <property type="entry name" value="Restrct_endonuc_T1M"/>
</dbReference>
<keyword evidence="5" id="KW-0949">S-adenosyl-L-methionine</keyword>
<feature type="domain" description="DNA methylase adenine-specific" evidence="9">
    <location>
        <begin position="160"/>
        <end position="477"/>
    </location>
</feature>
<gene>
    <name evidence="11" type="ORF">SAMN02744037_02138</name>
</gene>
<dbReference type="InterPro" id="IPR051537">
    <property type="entry name" value="DNA_Adenine_Mtase"/>
</dbReference>
<dbReference type="AlphaFoldDB" id="A0A1M6RL38"/>
<dbReference type="InterPro" id="IPR029063">
    <property type="entry name" value="SAM-dependent_MTases_sf"/>
</dbReference>
<dbReference type="Proteomes" id="UP000242497">
    <property type="component" value="Unassembled WGS sequence"/>
</dbReference>
<dbReference type="PROSITE" id="PS00092">
    <property type="entry name" value="N6_MTASE"/>
    <property type="match status" value="1"/>
</dbReference>
<evidence type="ECO:0000256" key="7">
    <source>
        <dbReference type="ARBA" id="ARBA00047942"/>
    </source>
</evidence>
<feature type="domain" description="N6 adenine-specific DNA methyltransferase N-terminal" evidence="10">
    <location>
        <begin position="10"/>
        <end position="147"/>
    </location>
</feature>
<name>A0A1M6RL38_9FIRM</name>
<evidence type="ECO:0000256" key="6">
    <source>
        <dbReference type="ARBA" id="ARBA00022747"/>
    </source>
</evidence>